<dbReference type="Proteomes" id="UP000276215">
    <property type="component" value="Unassembled WGS sequence"/>
</dbReference>
<sequence>MVSTVGDLSLINGFRLSVFDPCVLINQCGNLFVTIYIDDITIFCSKHSQKEATVALLNWSLR</sequence>
<dbReference type="OrthoDB" id="3799035at2759"/>
<reference evidence="1 2" key="1">
    <citation type="journal article" date="2018" name="Nat. Ecol. Evol.">
        <title>Pezizomycetes genomes reveal the molecular basis of ectomycorrhizal truffle lifestyle.</title>
        <authorList>
            <person name="Murat C."/>
            <person name="Payen T."/>
            <person name="Noel B."/>
            <person name="Kuo A."/>
            <person name="Morin E."/>
            <person name="Chen J."/>
            <person name="Kohler A."/>
            <person name="Krizsan K."/>
            <person name="Balestrini R."/>
            <person name="Da Silva C."/>
            <person name="Montanini B."/>
            <person name="Hainaut M."/>
            <person name="Levati E."/>
            <person name="Barry K.W."/>
            <person name="Belfiori B."/>
            <person name="Cichocki N."/>
            <person name="Clum A."/>
            <person name="Dockter R.B."/>
            <person name="Fauchery L."/>
            <person name="Guy J."/>
            <person name="Iotti M."/>
            <person name="Le Tacon F."/>
            <person name="Lindquist E.A."/>
            <person name="Lipzen A."/>
            <person name="Malagnac F."/>
            <person name="Mello A."/>
            <person name="Molinier V."/>
            <person name="Miyauchi S."/>
            <person name="Poulain J."/>
            <person name="Riccioni C."/>
            <person name="Rubini A."/>
            <person name="Sitrit Y."/>
            <person name="Splivallo R."/>
            <person name="Traeger S."/>
            <person name="Wang M."/>
            <person name="Zifcakova L."/>
            <person name="Wipf D."/>
            <person name="Zambonelli A."/>
            <person name="Paolocci F."/>
            <person name="Nowrousian M."/>
            <person name="Ottonello S."/>
            <person name="Baldrian P."/>
            <person name="Spatafora J.W."/>
            <person name="Henrissat B."/>
            <person name="Nagy L.G."/>
            <person name="Aury J.M."/>
            <person name="Wincker P."/>
            <person name="Grigoriev I.V."/>
            <person name="Bonfante P."/>
            <person name="Martin F.M."/>
        </authorList>
    </citation>
    <scope>NUCLEOTIDE SEQUENCE [LARGE SCALE GENOMIC DNA]</scope>
    <source>
        <strain evidence="1 2">120613-1</strain>
    </source>
</reference>
<evidence type="ECO:0000313" key="2">
    <source>
        <dbReference type="Proteomes" id="UP000276215"/>
    </source>
</evidence>
<accession>A0A3N4J3F5</accession>
<dbReference type="EMBL" id="ML120489">
    <property type="protein sequence ID" value="RPA91757.1"/>
    <property type="molecule type" value="Genomic_DNA"/>
</dbReference>
<protein>
    <submittedName>
        <fullName evidence="1">Uncharacterized protein</fullName>
    </submittedName>
</protein>
<organism evidence="1 2">
    <name type="scientific">Choiromyces venosus 120613-1</name>
    <dbReference type="NCBI Taxonomy" id="1336337"/>
    <lineage>
        <taxon>Eukaryota</taxon>
        <taxon>Fungi</taxon>
        <taxon>Dikarya</taxon>
        <taxon>Ascomycota</taxon>
        <taxon>Pezizomycotina</taxon>
        <taxon>Pezizomycetes</taxon>
        <taxon>Pezizales</taxon>
        <taxon>Tuberaceae</taxon>
        <taxon>Choiromyces</taxon>
    </lineage>
</organism>
<gene>
    <name evidence="1" type="ORF">L873DRAFT_1867021</name>
</gene>
<keyword evidence="2" id="KW-1185">Reference proteome</keyword>
<name>A0A3N4J3F5_9PEZI</name>
<evidence type="ECO:0000313" key="1">
    <source>
        <dbReference type="EMBL" id="RPA91757.1"/>
    </source>
</evidence>
<dbReference type="AlphaFoldDB" id="A0A3N4J3F5"/>
<proteinExistence type="predicted"/>